<protein>
    <submittedName>
        <fullName evidence="1">Uncharacterized protein</fullName>
    </submittedName>
</protein>
<dbReference type="AlphaFoldDB" id="A0A5U9BJZ2"/>
<proteinExistence type="predicted"/>
<dbReference type="InterPro" id="IPR049929">
    <property type="entry name" value="TenpN-like"/>
</dbReference>
<reference evidence="1" key="1">
    <citation type="submission" date="2018-09" db="EMBL/GenBank/DDBJ databases">
        <authorList>
            <person name="Ashton P.M."/>
            <person name="Dallman T."/>
            <person name="Nair S."/>
            <person name="De Pinna E."/>
            <person name="Peters T."/>
            <person name="Grant K."/>
        </authorList>
    </citation>
    <scope>NUCLEOTIDE SEQUENCE</scope>
    <source>
        <strain evidence="1">562925</strain>
    </source>
</reference>
<accession>A0A5U9BJZ2</accession>
<dbReference type="CDD" id="cd17493">
    <property type="entry name" value="toxin_TenpN"/>
    <property type="match status" value="1"/>
</dbReference>
<dbReference type="EMBL" id="AAGUJO010000027">
    <property type="protein sequence ID" value="EBS0963725.1"/>
    <property type="molecule type" value="Genomic_DNA"/>
</dbReference>
<gene>
    <name evidence="1" type="ORF">D5943_23775</name>
</gene>
<organism evidence="1">
    <name type="scientific">Salmonella enterica subsp. enterica serovar Saintpaul</name>
    <dbReference type="NCBI Taxonomy" id="90105"/>
    <lineage>
        <taxon>Bacteria</taxon>
        <taxon>Pseudomonadati</taxon>
        <taxon>Pseudomonadota</taxon>
        <taxon>Gammaproteobacteria</taxon>
        <taxon>Enterobacterales</taxon>
        <taxon>Enterobacteriaceae</taxon>
        <taxon>Salmonella</taxon>
    </lineage>
</organism>
<sequence>MGNQLIMELKKLDSSFYQNNPVVLEALDFDAKTNSWHGGDKVRGHGIVQIQLHGLTFAIPVRSHIRHNDCYIIERDKGRNDIRGMGLDYSKAMLITDPTYVSADIFLLKNKKAAKDLLSKEAHVTKQFSQYVERYVEAVRKNDKNILRRDYRFSTLINYHAELGLAAPTTE</sequence>
<comment type="caution">
    <text evidence="1">The sequence shown here is derived from an EMBL/GenBank/DDBJ whole genome shotgun (WGS) entry which is preliminary data.</text>
</comment>
<evidence type="ECO:0000313" key="1">
    <source>
        <dbReference type="EMBL" id="EBS0963725.1"/>
    </source>
</evidence>
<name>A0A5U9BJZ2_SALET</name>
<dbReference type="NCBIfam" id="NF047358">
    <property type="entry name" value="TenpIN"/>
    <property type="match status" value="1"/>
</dbReference>